<proteinExistence type="predicted"/>
<dbReference type="RefSeq" id="XP_009162051.1">
    <property type="nucleotide sequence ID" value="XM_009163787.1"/>
</dbReference>
<accession>A0A075A3N5</accession>
<organism evidence="2 3">
    <name type="scientific">Opisthorchis viverrini</name>
    <name type="common">Southeast Asian liver fluke</name>
    <dbReference type="NCBI Taxonomy" id="6198"/>
    <lineage>
        <taxon>Eukaryota</taxon>
        <taxon>Metazoa</taxon>
        <taxon>Spiralia</taxon>
        <taxon>Lophotrochozoa</taxon>
        <taxon>Platyhelminthes</taxon>
        <taxon>Trematoda</taxon>
        <taxon>Digenea</taxon>
        <taxon>Opisthorchiida</taxon>
        <taxon>Opisthorchiata</taxon>
        <taxon>Opisthorchiidae</taxon>
        <taxon>Opisthorchis</taxon>
    </lineage>
</organism>
<gene>
    <name evidence="2" type="ORF">T265_00130</name>
</gene>
<evidence type="ECO:0000313" key="3">
    <source>
        <dbReference type="Proteomes" id="UP000054324"/>
    </source>
</evidence>
<protein>
    <submittedName>
        <fullName evidence="2">Uncharacterized protein</fullName>
    </submittedName>
</protein>
<reference evidence="2 3" key="1">
    <citation type="submission" date="2013-11" db="EMBL/GenBank/DDBJ databases">
        <title>Opisthorchis viverrini - life in the bile duct.</title>
        <authorList>
            <person name="Young N.D."/>
            <person name="Nagarajan N."/>
            <person name="Lin S.J."/>
            <person name="Korhonen P.K."/>
            <person name="Jex A.R."/>
            <person name="Hall R.S."/>
            <person name="Safavi-Hemami H."/>
            <person name="Kaewkong W."/>
            <person name="Bertrand D."/>
            <person name="Gao S."/>
            <person name="Seet Q."/>
            <person name="Wongkham S."/>
            <person name="Teh B.T."/>
            <person name="Wongkham C."/>
            <person name="Intapan P.M."/>
            <person name="Maleewong W."/>
            <person name="Yang X."/>
            <person name="Hu M."/>
            <person name="Wang Z."/>
            <person name="Hofmann A."/>
            <person name="Sternberg P.W."/>
            <person name="Tan P."/>
            <person name="Wang J."/>
            <person name="Gasser R.B."/>
        </authorList>
    </citation>
    <scope>NUCLEOTIDE SEQUENCE [LARGE SCALE GENOMIC DNA]</scope>
</reference>
<evidence type="ECO:0000313" key="2">
    <source>
        <dbReference type="EMBL" id="KER34283.1"/>
    </source>
</evidence>
<sequence length="156" mass="17852">MCVTSASTWHNSPTKTDKIGEMKAPVYPSSIMTKCSEDIDVIQTVRKPKNHVTQLQNFVDYELETMIRSGKTNLQRYWTDSIRCKALIPVAISVEHRFIKELIRNSVLLKSAQRRPSQHQQLSMTVAAISILRGAPFSPFGAMYHHRHRSLLARVF</sequence>
<feature type="compositionally biased region" description="Polar residues" evidence="1">
    <location>
        <begin position="1"/>
        <end position="14"/>
    </location>
</feature>
<dbReference type="AlphaFoldDB" id="A0A075A3N5"/>
<dbReference type="EMBL" id="KL596619">
    <property type="protein sequence ID" value="KER34283.1"/>
    <property type="molecule type" value="Genomic_DNA"/>
</dbReference>
<keyword evidence="3" id="KW-1185">Reference proteome</keyword>
<dbReference type="Proteomes" id="UP000054324">
    <property type="component" value="Unassembled WGS sequence"/>
</dbReference>
<evidence type="ECO:0000256" key="1">
    <source>
        <dbReference type="SAM" id="MobiDB-lite"/>
    </source>
</evidence>
<dbReference type="CTD" id="20314318"/>
<feature type="region of interest" description="Disordered" evidence="1">
    <location>
        <begin position="1"/>
        <end position="20"/>
    </location>
</feature>
<dbReference type="GeneID" id="20314318"/>
<dbReference type="KEGG" id="ovi:T265_00130"/>
<name>A0A075A3N5_OPIVI</name>